<protein>
    <recommendedName>
        <fullName evidence="2">histidine kinase</fullName>
        <ecNumber evidence="2">2.7.13.3</ecNumber>
    </recommendedName>
</protein>
<dbReference type="Proteomes" id="UP000298340">
    <property type="component" value="Unassembled WGS sequence"/>
</dbReference>
<dbReference type="InterPro" id="IPR013655">
    <property type="entry name" value="PAS_fold_3"/>
</dbReference>
<evidence type="ECO:0000256" key="3">
    <source>
        <dbReference type="ARBA" id="ARBA00022553"/>
    </source>
</evidence>
<evidence type="ECO:0000256" key="2">
    <source>
        <dbReference type="ARBA" id="ARBA00012438"/>
    </source>
</evidence>
<dbReference type="Gene3D" id="3.30.450.20">
    <property type="entry name" value="PAS domain"/>
    <property type="match status" value="1"/>
</dbReference>
<comment type="caution">
    <text evidence="7">The sequence shown here is derived from an EMBL/GenBank/DDBJ whole genome shotgun (WGS) entry which is preliminary data.</text>
</comment>
<feature type="non-terminal residue" evidence="7">
    <location>
        <position position="1"/>
    </location>
</feature>
<sequence length="104" mass="12201">FKKLWSVNSEITIDALVAKLHPEDRELREKAHRDALENGVVCYEARIIQKDNSVRWIKVFGKIVKDEKGNPSTIFGVVQDIHDQKEFEVELKRKIEESTLELRR</sequence>
<dbReference type="PANTHER" id="PTHR43304:SF1">
    <property type="entry name" value="PAC DOMAIN-CONTAINING PROTEIN"/>
    <property type="match status" value="1"/>
</dbReference>
<proteinExistence type="predicted"/>
<dbReference type="SUPFAM" id="SSF55785">
    <property type="entry name" value="PYP-like sensor domain (PAS domain)"/>
    <property type="match status" value="1"/>
</dbReference>
<dbReference type="EMBL" id="QWDN01001079">
    <property type="protein sequence ID" value="TEB40637.1"/>
    <property type="molecule type" value="Genomic_DNA"/>
</dbReference>
<comment type="catalytic activity">
    <reaction evidence="1">
        <text>ATP + protein L-histidine = ADP + protein N-phospho-L-histidine.</text>
        <dbReference type="EC" id="2.7.13.3"/>
    </reaction>
</comment>
<keyword evidence="5" id="KW-0418">Kinase</keyword>
<feature type="domain" description="PAC" evidence="6">
    <location>
        <begin position="41"/>
        <end position="93"/>
    </location>
</feature>
<dbReference type="InterPro" id="IPR000700">
    <property type="entry name" value="PAS-assoc_C"/>
</dbReference>
<evidence type="ECO:0000259" key="6">
    <source>
        <dbReference type="PROSITE" id="PS50113"/>
    </source>
</evidence>
<dbReference type="SMART" id="SM00086">
    <property type="entry name" value="PAC"/>
    <property type="match status" value="1"/>
</dbReference>
<dbReference type="PROSITE" id="PS50113">
    <property type="entry name" value="PAC"/>
    <property type="match status" value="1"/>
</dbReference>
<reference evidence="7 8" key="1">
    <citation type="journal article" date="2018" name="Syst. Appl. Microbiol.">
        <title>Flavobacterium circumlabens sp. nov. and Flavobacterium cupreum sp. nov., two psychrotrophic species isolated from Antarctic environmental samples.</title>
        <authorList>
            <person name="Kralova S."/>
            <person name="Busse H.J."/>
            <person name="Svec P."/>
            <person name="Maslanova I."/>
            <person name="Stankova E."/>
            <person name="Bartak M."/>
            <person name="Sedlacek I."/>
        </authorList>
    </citation>
    <scope>NUCLEOTIDE SEQUENCE [LARGE SCALE GENOMIC DNA]</scope>
    <source>
        <strain evidence="7 8">CCM 8828</strain>
    </source>
</reference>
<dbReference type="CDD" id="cd00130">
    <property type="entry name" value="PAS"/>
    <property type="match status" value="1"/>
</dbReference>
<evidence type="ECO:0000313" key="8">
    <source>
        <dbReference type="Proteomes" id="UP000298340"/>
    </source>
</evidence>
<name>A0A4Y7U2H8_9FLAO</name>
<keyword evidence="3" id="KW-0597">Phosphoprotein</keyword>
<gene>
    <name evidence="7" type="ORF">D0809_29595</name>
</gene>
<feature type="non-terminal residue" evidence="7">
    <location>
        <position position="104"/>
    </location>
</feature>
<dbReference type="GO" id="GO:0004673">
    <property type="term" value="F:protein histidine kinase activity"/>
    <property type="evidence" value="ECO:0007669"/>
    <property type="project" value="UniProtKB-EC"/>
</dbReference>
<evidence type="ECO:0000313" key="7">
    <source>
        <dbReference type="EMBL" id="TEB40637.1"/>
    </source>
</evidence>
<dbReference type="Pfam" id="PF08447">
    <property type="entry name" value="PAS_3"/>
    <property type="match status" value="1"/>
</dbReference>
<keyword evidence="4" id="KW-0808">Transferase</keyword>
<dbReference type="RefSeq" id="WP_134092571.1">
    <property type="nucleotide sequence ID" value="NZ_QWDN01001079.1"/>
</dbReference>
<dbReference type="InterPro" id="IPR001610">
    <property type="entry name" value="PAC"/>
</dbReference>
<dbReference type="EC" id="2.7.13.3" evidence="2"/>
<evidence type="ECO:0000256" key="1">
    <source>
        <dbReference type="ARBA" id="ARBA00000085"/>
    </source>
</evidence>
<dbReference type="InterPro" id="IPR052162">
    <property type="entry name" value="Sensor_kinase/Photoreceptor"/>
</dbReference>
<evidence type="ECO:0000256" key="4">
    <source>
        <dbReference type="ARBA" id="ARBA00022679"/>
    </source>
</evidence>
<organism evidence="7 8">
    <name type="scientific">Flavobacterium circumlabens</name>
    <dbReference type="NCBI Taxonomy" id="2133765"/>
    <lineage>
        <taxon>Bacteria</taxon>
        <taxon>Pseudomonadati</taxon>
        <taxon>Bacteroidota</taxon>
        <taxon>Flavobacteriia</taxon>
        <taxon>Flavobacteriales</taxon>
        <taxon>Flavobacteriaceae</taxon>
        <taxon>Flavobacterium</taxon>
    </lineage>
</organism>
<dbReference type="InterPro" id="IPR035965">
    <property type="entry name" value="PAS-like_dom_sf"/>
</dbReference>
<dbReference type="InterPro" id="IPR000014">
    <property type="entry name" value="PAS"/>
</dbReference>
<dbReference type="AlphaFoldDB" id="A0A4Y7U2H8"/>
<evidence type="ECO:0000256" key="5">
    <source>
        <dbReference type="ARBA" id="ARBA00022777"/>
    </source>
</evidence>
<dbReference type="PANTHER" id="PTHR43304">
    <property type="entry name" value="PHYTOCHROME-LIKE PROTEIN CPH1"/>
    <property type="match status" value="1"/>
</dbReference>
<accession>A0A4Y7U2H8</accession>
<dbReference type="NCBIfam" id="TIGR00229">
    <property type="entry name" value="sensory_box"/>
    <property type="match status" value="1"/>
</dbReference>